<gene>
    <name evidence="1" type="ORF">SCALOS_LOCUS3598</name>
</gene>
<keyword evidence="2" id="KW-1185">Reference proteome</keyword>
<evidence type="ECO:0000313" key="1">
    <source>
        <dbReference type="EMBL" id="CAG8509606.1"/>
    </source>
</evidence>
<reference evidence="1" key="1">
    <citation type="submission" date="2021-06" db="EMBL/GenBank/DDBJ databases">
        <authorList>
            <person name="Kallberg Y."/>
            <person name="Tangrot J."/>
            <person name="Rosling A."/>
        </authorList>
    </citation>
    <scope>NUCLEOTIDE SEQUENCE</scope>
    <source>
        <strain evidence="1">AU212A</strain>
    </source>
</reference>
<feature type="non-terminal residue" evidence="1">
    <location>
        <position position="1"/>
    </location>
</feature>
<dbReference type="Proteomes" id="UP000789860">
    <property type="component" value="Unassembled WGS sequence"/>
</dbReference>
<proteinExistence type="predicted"/>
<accession>A0ACA9L458</accession>
<sequence length="43" mass="4804">KESYENSEVEDNEIEDSSLAETSDLAENKPVSSTPYNKKKKGL</sequence>
<evidence type="ECO:0000313" key="2">
    <source>
        <dbReference type="Proteomes" id="UP000789860"/>
    </source>
</evidence>
<comment type="caution">
    <text evidence="1">The sequence shown here is derived from an EMBL/GenBank/DDBJ whole genome shotgun (WGS) entry which is preliminary data.</text>
</comment>
<organism evidence="1 2">
    <name type="scientific">Scutellospora calospora</name>
    <dbReference type="NCBI Taxonomy" id="85575"/>
    <lineage>
        <taxon>Eukaryota</taxon>
        <taxon>Fungi</taxon>
        <taxon>Fungi incertae sedis</taxon>
        <taxon>Mucoromycota</taxon>
        <taxon>Glomeromycotina</taxon>
        <taxon>Glomeromycetes</taxon>
        <taxon>Diversisporales</taxon>
        <taxon>Gigasporaceae</taxon>
        <taxon>Scutellospora</taxon>
    </lineage>
</organism>
<dbReference type="EMBL" id="CAJVPM010004135">
    <property type="protein sequence ID" value="CAG8509606.1"/>
    <property type="molecule type" value="Genomic_DNA"/>
</dbReference>
<name>A0ACA9L458_9GLOM</name>
<protein>
    <submittedName>
        <fullName evidence="1">6160_t:CDS:1</fullName>
    </submittedName>
</protein>